<accession>A0ABU1MRI5</accession>
<gene>
    <name evidence="2" type="ORF">J2792_003846</name>
</gene>
<evidence type="ECO:0000313" key="2">
    <source>
        <dbReference type="EMBL" id="MDR6512958.1"/>
    </source>
</evidence>
<dbReference type="GO" id="GO:0004722">
    <property type="term" value="F:protein serine/threonine phosphatase activity"/>
    <property type="evidence" value="ECO:0007669"/>
    <property type="project" value="UniProtKB-EC"/>
</dbReference>
<reference evidence="2 3" key="1">
    <citation type="submission" date="2023-07" db="EMBL/GenBank/DDBJ databases">
        <title>Sorghum-associated microbial communities from plants grown in Nebraska, USA.</title>
        <authorList>
            <person name="Schachtman D."/>
        </authorList>
    </citation>
    <scope>NUCLEOTIDE SEQUENCE [LARGE SCALE GENOMIC DNA]</scope>
    <source>
        <strain evidence="2 3">DS1027</strain>
    </source>
</reference>
<protein>
    <submittedName>
        <fullName evidence="2">Serine/threonine protein phosphatase 1</fullName>
        <ecNumber evidence="2">3.1.3.16</ecNumber>
    </submittedName>
</protein>
<dbReference type="Pfam" id="PF00149">
    <property type="entry name" value="Metallophos"/>
    <property type="match status" value="1"/>
</dbReference>
<keyword evidence="2" id="KW-0378">Hydrolase</keyword>
<feature type="domain" description="Calcineurin-like phosphoesterase" evidence="1">
    <location>
        <begin position="28"/>
        <end position="221"/>
    </location>
</feature>
<dbReference type="InterPro" id="IPR029052">
    <property type="entry name" value="Metallo-depent_PP-like"/>
</dbReference>
<name>A0ABU1MRI5_9SPHN</name>
<dbReference type="PANTHER" id="PTHR42850">
    <property type="entry name" value="METALLOPHOSPHOESTERASE"/>
    <property type="match status" value="1"/>
</dbReference>
<dbReference type="Proteomes" id="UP001184150">
    <property type="component" value="Unassembled WGS sequence"/>
</dbReference>
<evidence type="ECO:0000313" key="3">
    <source>
        <dbReference type="Proteomes" id="UP001184150"/>
    </source>
</evidence>
<proteinExistence type="predicted"/>
<dbReference type="Gene3D" id="3.60.21.10">
    <property type="match status" value="1"/>
</dbReference>
<comment type="caution">
    <text evidence="2">The sequence shown here is derived from an EMBL/GenBank/DDBJ whole genome shotgun (WGS) entry which is preliminary data.</text>
</comment>
<dbReference type="EC" id="3.1.3.16" evidence="2"/>
<dbReference type="CDD" id="cd00144">
    <property type="entry name" value="MPP_PPP_family"/>
    <property type="match status" value="1"/>
</dbReference>
<sequence>MLKLLKSLVSGARAEPPAPPTLVPAGQRVYAVGDIHGRLDLFEQMIGLIEADDAARSGQGVVKTTVILLGDLIDRGPDSAGVIDRARSWAQRRRVRILAGNHEEMFLGAFERDETLRHFLRHGGRETLLSYPIDPEDYARMTLEELRAAMPDFVPQADIAFLRGLEDQIRIGDYVFVHAGIRPGVALDEQVPGDMRWIRGEFIADRTPRDFAVVHGHTIVDEPELSPLRVGIDTGAYASGRLTAVGLEGAERWLLVAQDESAEAAA</sequence>
<evidence type="ECO:0000259" key="1">
    <source>
        <dbReference type="Pfam" id="PF00149"/>
    </source>
</evidence>
<dbReference type="SUPFAM" id="SSF56300">
    <property type="entry name" value="Metallo-dependent phosphatases"/>
    <property type="match status" value="1"/>
</dbReference>
<dbReference type="InterPro" id="IPR050126">
    <property type="entry name" value="Ap4A_hydrolase"/>
</dbReference>
<dbReference type="InterPro" id="IPR004843">
    <property type="entry name" value="Calcineurin-like_PHP"/>
</dbReference>
<keyword evidence="3" id="KW-1185">Reference proteome</keyword>
<dbReference type="EMBL" id="JAVDRD010000013">
    <property type="protein sequence ID" value="MDR6512958.1"/>
    <property type="molecule type" value="Genomic_DNA"/>
</dbReference>
<organism evidence="2 3">
    <name type="scientific">Novosphingobium capsulatum</name>
    <dbReference type="NCBI Taxonomy" id="13688"/>
    <lineage>
        <taxon>Bacteria</taxon>
        <taxon>Pseudomonadati</taxon>
        <taxon>Pseudomonadota</taxon>
        <taxon>Alphaproteobacteria</taxon>
        <taxon>Sphingomonadales</taxon>
        <taxon>Sphingomonadaceae</taxon>
        <taxon>Novosphingobium</taxon>
    </lineage>
</organism>
<dbReference type="RefSeq" id="WP_309806343.1">
    <property type="nucleotide sequence ID" value="NZ_JAVDRD010000013.1"/>
</dbReference>
<dbReference type="PANTHER" id="PTHR42850:SF4">
    <property type="entry name" value="ZINC-DEPENDENT ENDOPOLYPHOSPHATASE"/>
    <property type="match status" value="1"/>
</dbReference>